<evidence type="ECO:0000313" key="5">
    <source>
        <dbReference type="EMBL" id="EIM55993.1"/>
    </source>
</evidence>
<dbReference type="EMBL" id="CM001487">
    <property type="protein sequence ID" value="EIM55993.1"/>
    <property type="molecule type" value="Genomic_DNA"/>
</dbReference>
<dbReference type="AlphaFoldDB" id="I5AQC0"/>
<dbReference type="GO" id="GO:0003735">
    <property type="term" value="F:structural constituent of ribosome"/>
    <property type="evidence" value="ECO:0007669"/>
    <property type="project" value="InterPro"/>
</dbReference>
<dbReference type="GO" id="GO:1990904">
    <property type="term" value="C:ribonucleoprotein complex"/>
    <property type="evidence" value="ECO:0007669"/>
    <property type="project" value="UniProtKB-KW"/>
</dbReference>
<dbReference type="CDD" id="cd00473">
    <property type="entry name" value="bS6"/>
    <property type="match status" value="1"/>
</dbReference>
<dbReference type="PANTHER" id="PTHR21011">
    <property type="entry name" value="MITOCHONDRIAL 28S RIBOSOMAL PROTEIN S6"/>
    <property type="match status" value="1"/>
</dbReference>
<name>I5AQC0_EUBC6</name>
<dbReference type="Proteomes" id="UP000005753">
    <property type="component" value="Chromosome"/>
</dbReference>
<keyword evidence="6" id="KW-1185">Reference proteome</keyword>
<dbReference type="PANTHER" id="PTHR21011:SF1">
    <property type="entry name" value="SMALL RIBOSOMAL SUBUNIT PROTEIN BS6M"/>
    <property type="match status" value="1"/>
</dbReference>
<keyword evidence="4" id="KW-0687">Ribonucleoprotein</keyword>
<dbReference type="InterPro" id="IPR000529">
    <property type="entry name" value="Ribosomal_bS6"/>
</dbReference>
<evidence type="ECO:0000313" key="6">
    <source>
        <dbReference type="Proteomes" id="UP000005753"/>
    </source>
</evidence>
<comment type="similarity">
    <text evidence="1 4">Belongs to the bacterial ribosomal protein bS6 family.</text>
</comment>
<dbReference type="Pfam" id="PF01250">
    <property type="entry name" value="Ribosomal_S6"/>
    <property type="match status" value="1"/>
</dbReference>
<evidence type="ECO:0000256" key="2">
    <source>
        <dbReference type="ARBA" id="ARBA00035104"/>
    </source>
</evidence>
<dbReference type="HOGENOM" id="CLU_113441_5_3_9"/>
<evidence type="ECO:0000256" key="1">
    <source>
        <dbReference type="ARBA" id="ARBA00009512"/>
    </source>
</evidence>
<keyword evidence="4 5" id="KW-0689">Ribosomal protein</keyword>
<reference evidence="5 6" key="1">
    <citation type="submission" date="2010-08" db="EMBL/GenBank/DDBJ databases">
        <authorList>
            <consortium name="US DOE Joint Genome Institute (JGI-PGF)"/>
            <person name="Lucas S."/>
            <person name="Copeland A."/>
            <person name="Lapidus A."/>
            <person name="Cheng J.-F."/>
            <person name="Bruce D."/>
            <person name="Goodwin L."/>
            <person name="Pitluck S."/>
            <person name="Land M.L."/>
            <person name="Hauser L."/>
            <person name="Chang Y.-J."/>
            <person name="Anderson I.J."/>
            <person name="Johnson E."/>
            <person name="Mulhopadhyay B."/>
            <person name="Kyrpides N."/>
            <person name="Woyke T.J."/>
        </authorList>
    </citation>
    <scope>NUCLEOTIDE SEQUENCE [LARGE SCALE GENOMIC DNA]</scope>
    <source>
        <strain evidence="5 6">6</strain>
    </source>
</reference>
<accession>I5AQC0</accession>
<sequence length="96" mass="11209">MHNYELALVLSAKLDDESRAAKLEKAKGYITRYNGTIGNVDDWGKKKLAYEIEHEREGFYYFIPFEADPTAPAEIERHVRIMDDVLRYLIIRTDAE</sequence>
<dbReference type="eggNOG" id="COG0360">
    <property type="taxonomic scope" value="Bacteria"/>
</dbReference>
<dbReference type="GO" id="GO:0006412">
    <property type="term" value="P:translation"/>
    <property type="evidence" value="ECO:0007669"/>
    <property type="project" value="UniProtKB-UniRule"/>
</dbReference>
<keyword evidence="4" id="KW-0699">rRNA-binding</keyword>
<dbReference type="GO" id="GO:0005840">
    <property type="term" value="C:ribosome"/>
    <property type="evidence" value="ECO:0007669"/>
    <property type="project" value="UniProtKB-KW"/>
</dbReference>
<evidence type="ECO:0000256" key="3">
    <source>
        <dbReference type="ARBA" id="ARBA00035294"/>
    </source>
</evidence>
<dbReference type="GO" id="GO:0005737">
    <property type="term" value="C:cytoplasm"/>
    <property type="evidence" value="ECO:0007669"/>
    <property type="project" value="UniProtKB-ARBA"/>
</dbReference>
<proteinExistence type="inferred from homology"/>
<dbReference type="HAMAP" id="MF_00360">
    <property type="entry name" value="Ribosomal_bS6"/>
    <property type="match status" value="1"/>
</dbReference>
<organism evidence="5 6">
    <name type="scientific">Eubacterium cellulosolvens (strain ATCC 43171 / JCM 9499 / 6)</name>
    <name type="common">Cillobacterium cellulosolvens</name>
    <dbReference type="NCBI Taxonomy" id="633697"/>
    <lineage>
        <taxon>Bacteria</taxon>
        <taxon>Bacillati</taxon>
        <taxon>Bacillota</taxon>
        <taxon>Clostridia</taxon>
        <taxon>Eubacteriales</taxon>
        <taxon>Eubacteriaceae</taxon>
        <taxon>Eubacterium</taxon>
    </lineage>
</organism>
<dbReference type="STRING" id="633697.EubceDRAFT1_0131"/>
<reference evidence="5 6" key="2">
    <citation type="submission" date="2012-02" db="EMBL/GenBank/DDBJ databases">
        <title>Improved High-Quality Draft sequence of Eubacterium cellulosolvens 6.</title>
        <authorList>
            <consortium name="US DOE Joint Genome Institute"/>
            <person name="Lucas S."/>
            <person name="Han J."/>
            <person name="Lapidus A."/>
            <person name="Cheng J.-F."/>
            <person name="Goodwin L."/>
            <person name="Pitluck S."/>
            <person name="Peters L."/>
            <person name="Mikhailova N."/>
            <person name="Gu W."/>
            <person name="Detter J.C."/>
            <person name="Han C."/>
            <person name="Tapia R."/>
            <person name="Land M."/>
            <person name="Hauser L."/>
            <person name="Kyrpides N."/>
            <person name="Ivanova N."/>
            <person name="Pagani I."/>
            <person name="Johnson E."/>
            <person name="Mukhopadhyay B."/>
            <person name="Anderson I."/>
            <person name="Woyke T."/>
        </authorList>
    </citation>
    <scope>NUCLEOTIDE SEQUENCE [LARGE SCALE GENOMIC DNA]</scope>
    <source>
        <strain evidence="5 6">6</strain>
    </source>
</reference>
<comment type="function">
    <text evidence="2 4">Binds together with bS18 to 16S ribosomal RNA.</text>
</comment>
<dbReference type="Gene3D" id="3.30.70.60">
    <property type="match status" value="1"/>
</dbReference>
<evidence type="ECO:0000256" key="4">
    <source>
        <dbReference type="HAMAP-Rule" id="MF_00360"/>
    </source>
</evidence>
<dbReference type="OrthoDB" id="9812702at2"/>
<protein>
    <recommendedName>
        <fullName evidence="3 4">Small ribosomal subunit protein bS6</fullName>
    </recommendedName>
</protein>
<dbReference type="NCBIfam" id="TIGR00166">
    <property type="entry name" value="S6"/>
    <property type="match status" value="1"/>
</dbReference>
<dbReference type="InterPro" id="IPR035980">
    <property type="entry name" value="Ribosomal_bS6_sf"/>
</dbReference>
<dbReference type="SUPFAM" id="SSF54995">
    <property type="entry name" value="Ribosomal protein S6"/>
    <property type="match status" value="1"/>
</dbReference>
<gene>
    <name evidence="4" type="primary">rpsF</name>
    <name evidence="5" type="ORF">EubceDRAFT1_0131</name>
</gene>
<dbReference type="InterPro" id="IPR020814">
    <property type="entry name" value="Ribosomal_S6_plastid/chlpt"/>
</dbReference>
<keyword evidence="4" id="KW-0694">RNA-binding</keyword>
<dbReference type="InterPro" id="IPR014717">
    <property type="entry name" value="Transl_elong_EF1B/ribsomal_bS6"/>
</dbReference>
<dbReference type="GO" id="GO:0070181">
    <property type="term" value="F:small ribosomal subunit rRNA binding"/>
    <property type="evidence" value="ECO:0007669"/>
    <property type="project" value="TreeGrafter"/>
</dbReference>